<comment type="caution">
    <text evidence="1">The sequence shown here is derived from an EMBL/GenBank/DDBJ whole genome shotgun (WGS) entry which is preliminary data.</text>
</comment>
<organism evidence="1 2">
    <name type="scientific">Nocardia neocaledoniensis</name>
    <dbReference type="NCBI Taxonomy" id="236511"/>
    <lineage>
        <taxon>Bacteria</taxon>
        <taxon>Bacillati</taxon>
        <taxon>Actinomycetota</taxon>
        <taxon>Actinomycetes</taxon>
        <taxon>Mycobacteriales</taxon>
        <taxon>Nocardiaceae</taxon>
        <taxon>Nocardia</taxon>
    </lineage>
</organism>
<dbReference type="EMBL" id="QGTL01000004">
    <property type="protein sequence ID" value="PWV76434.1"/>
    <property type="molecule type" value="Genomic_DNA"/>
</dbReference>
<dbReference type="AlphaFoldDB" id="A0A317NPK5"/>
<accession>A0A317NPK5</accession>
<keyword evidence="2" id="KW-1185">Reference proteome</keyword>
<reference evidence="1 2" key="1">
    <citation type="submission" date="2018-05" db="EMBL/GenBank/DDBJ databases">
        <title>Genomic Encyclopedia of Type Strains, Phase IV (KMG-IV): sequencing the most valuable type-strain genomes for metagenomic binning, comparative biology and taxonomic classification.</title>
        <authorList>
            <person name="Goeker M."/>
        </authorList>
    </citation>
    <scope>NUCLEOTIDE SEQUENCE [LARGE SCALE GENOMIC DNA]</scope>
    <source>
        <strain evidence="1 2">DSM 44717</strain>
    </source>
</reference>
<evidence type="ECO:0000313" key="2">
    <source>
        <dbReference type="Proteomes" id="UP000246410"/>
    </source>
</evidence>
<sequence length="85" mass="9122">MSPALSWTFPALPRRRRCHRPGGPPIPSLVDGYTLRTADGDTADTVHDARIAIEGGFAHIKVAGYEPVQVVSAPAVALITYRPES</sequence>
<name>A0A317NPK5_9NOCA</name>
<proteinExistence type="predicted"/>
<dbReference type="Proteomes" id="UP000246410">
    <property type="component" value="Unassembled WGS sequence"/>
</dbReference>
<evidence type="ECO:0000313" key="1">
    <source>
        <dbReference type="EMBL" id="PWV76434.1"/>
    </source>
</evidence>
<gene>
    <name evidence="1" type="ORF">DFR69_104542</name>
</gene>
<protein>
    <submittedName>
        <fullName evidence="1">Uncharacterized protein</fullName>
    </submittedName>
</protein>